<comment type="caution">
    <text evidence="2">The sequence shown here is derived from an EMBL/GenBank/DDBJ whole genome shotgun (WGS) entry which is preliminary data.</text>
</comment>
<protein>
    <submittedName>
        <fullName evidence="2">Uncharacterized protein</fullName>
    </submittedName>
</protein>
<dbReference type="RefSeq" id="WP_377521969.1">
    <property type="nucleotide sequence ID" value="NZ_JBHTLD010000002.1"/>
</dbReference>
<feature type="compositionally biased region" description="Basic and acidic residues" evidence="1">
    <location>
        <begin position="62"/>
        <end position="74"/>
    </location>
</feature>
<feature type="compositionally biased region" description="Low complexity" evidence="1">
    <location>
        <begin position="48"/>
        <end position="59"/>
    </location>
</feature>
<accession>A0ABW3SL73</accession>
<reference evidence="3" key="1">
    <citation type="journal article" date="2019" name="Int. J. Syst. Evol. Microbiol.">
        <title>The Global Catalogue of Microorganisms (GCM) 10K type strain sequencing project: providing services to taxonomists for standard genome sequencing and annotation.</title>
        <authorList>
            <consortium name="The Broad Institute Genomics Platform"/>
            <consortium name="The Broad Institute Genome Sequencing Center for Infectious Disease"/>
            <person name="Wu L."/>
            <person name="Ma J."/>
        </authorList>
    </citation>
    <scope>NUCLEOTIDE SEQUENCE [LARGE SCALE GENOMIC DNA]</scope>
    <source>
        <strain evidence="3">JCM 31319</strain>
    </source>
</reference>
<dbReference type="Proteomes" id="UP001597094">
    <property type="component" value="Unassembled WGS sequence"/>
</dbReference>
<feature type="region of interest" description="Disordered" evidence="1">
    <location>
        <begin position="42"/>
        <end position="103"/>
    </location>
</feature>
<dbReference type="PROSITE" id="PS51257">
    <property type="entry name" value="PROKAR_LIPOPROTEIN"/>
    <property type="match status" value="1"/>
</dbReference>
<evidence type="ECO:0000313" key="2">
    <source>
        <dbReference type="EMBL" id="MFD1184632.1"/>
    </source>
</evidence>
<proteinExistence type="predicted"/>
<keyword evidence="3" id="KW-1185">Reference proteome</keyword>
<dbReference type="EMBL" id="JBHTLD010000002">
    <property type="protein sequence ID" value="MFD1184632.1"/>
    <property type="molecule type" value="Genomic_DNA"/>
</dbReference>
<gene>
    <name evidence="2" type="ORF">ACFQ2O_00345</name>
</gene>
<sequence>MNKNLIAVFAATCGLFMASCDTPSDLRPGEKVSTEYVEPGTRKTFNVTDAGTAETAGGAVQHGERHDPDQDVLNHDPGANSIQKGDSLRESAEYNQAEGVTNR</sequence>
<evidence type="ECO:0000313" key="3">
    <source>
        <dbReference type="Proteomes" id="UP001597094"/>
    </source>
</evidence>
<evidence type="ECO:0000256" key="1">
    <source>
        <dbReference type="SAM" id="MobiDB-lite"/>
    </source>
</evidence>
<name>A0ABW3SL73_9BACT</name>
<organism evidence="2 3">
    <name type="scientific">Pontibacter rugosus</name>
    <dbReference type="NCBI Taxonomy" id="1745966"/>
    <lineage>
        <taxon>Bacteria</taxon>
        <taxon>Pseudomonadati</taxon>
        <taxon>Bacteroidota</taxon>
        <taxon>Cytophagia</taxon>
        <taxon>Cytophagales</taxon>
        <taxon>Hymenobacteraceae</taxon>
        <taxon>Pontibacter</taxon>
    </lineage>
</organism>